<dbReference type="InterPro" id="IPR006528">
    <property type="entry name" value="Phage_head_morphogenesis_dom"/>
</dbReference>
<dbReference type="Proteomes" id="UP001203665">
    <property type="component" value="Unassembled WGS sequence"/>
</dbReference>
<dbReference type="RefSeq" id="WP_251603004.1">
    <property type="nucleotide sequence ID" value="NZ_JAMQJY010000001.1"/>
</dbReference>
<protein>
    <submittedName>
        <fullName evidence="2">Phage head morphogenesis protein</fullName>
    </submittedName>
</protein>
<evidence type="ECO:0000259" key="1">
    <source>
        <dbReference type="Pfam" id="PF04233"/>
    </source>
</evidence>
<reference evidence="2" key="1">
    <citation type="submission" date="2022-06" db="EMBL/GenBank/DDBJ databases">
        <title>Alkalicoccobacillus porphyridii sp. nov., isolated from a marine red alga, Porphyridium purpureum and reclassification of Shouchella plakortidis and Shouchella gibsonii as Alkalicoccobacillus plakortidis comb. nov. and Alkalicoccobacillus gibsonii comb. nov.</title>
        <authorList>
            <person name="Kim K.H."/>
            <person name="Lee J.K."/>
            <person name="Han D.M."/>
            <person name="Baek J.H."/>
            <person name="Jeon C.O."/>
        </authorList>
    </citation>
    <scope>NUCLEOTIDE SEQUENCE</scope>
    <source>
        <strain evidence="2">DSM 19153</strain>
    </source>
</reference>
<organism evidence="2 3">
    <name type="scientific">Alkalicoccobacillus plakortidis</name>
    <dbReference type="NCBI Taxonomy" id="444060"/>
    <lineage>
        <taxon>Bacteria</taxon>
        <taxon>Bacillati</taxon>
        <taxon>Bacillota</taxon>
        <taxon>Bacilli</taxon>
        <taxon>Bacillales</taxon>
        <taxon>Bacillaceae</taxon>
        <taxon>Alkalicoccobacillus</taxon>
    </lineage>
</organism>
<keyword evidence="3" id="KW-1185">Reference proteome</keyword>
<evidence type="ECO:0000313" key="2">
    <source>
        <dbReference type="EMBL" id="MCM2674085.1"/>
    </source>
</evidence>
<dbReference type="Pfam" id="PF04233">
    <property type="entry name" value="Phage_Mu_F"/>
    <property type="match status" value="1"/>
</dbReference>
<accession>A0ABT0XE44</accession>
<evidence type="ECO:0000313" key="3">
    <source>
        <dbReference type="Proteomes" id="UP001203665"/>
    </source>
</evidence>
<dbReference type="EMBL" id="JAMQJY010000001">
    <property type="protein sequence ID" value="MCM2674085.1"/>
    <property type="molecule type" value="Genomic_DNA"/>
</dbReference>
<gene>
    <name evidence="2" type="ORF">NDM98_00165</name>
</gene>
<feature type="domain" description="Phage head morphogenesis" evidence="1">
    <location>
        <begin position="155"/>
        <end position="275"/>
    </location>
</feature>
<name>A0ABT0XE44_9BACI</name>
<proteinExistence type="predicted"/>
<comment type="caution">
    <text evidence="2">The sequence shown here is derived from an EMBL/GenBank/DDBJ whole genome shotgun (WGS) entry which is preliminary data.</text>
</comment>
<sequence length="306" mass="34463">MSKVDELIHSINSFIRKEADGENSLIDTLPDFEGKEKVEDMVENFETIIARLLRKQRKFILDSVKAFIAKDDAEVLENLLTYLREQIFIEDSFATELSQEAVEFFNLSVTDFASVIMGTIDQDIPLEVLSNRTVTWIEEWSEQLGELMKNTAHEAVEKILVNGISEGHGIAKIELELSKLPQFSRERARATAITEVLTASSVAQQESYSQSPAVTGKRWKHSGAKYSKPRENHMMLDGTVVGVDDYFVIPDSNELAQYPRDVSLSPKERINCHCTSGPEVDQAILGLSKEEKEEIRRQALADLGVI</sequence>